<proteinExistence type="predicted"/>
<protein>
    <submittedName>
        <fullName evidence="3">Metallothiol transferase FosB</fullName>
    </submittedName>
</protein>
<dbReference type="OrthoDB" id="192739at2"/>
<evidence type="ECO:0000259" key="2">
    <source>
        <dbReference type="PROSITE" id="PS51819"/>
    </source>
</evidence>
<dbReference type="InterPro" id="IPR004360">
    <property type="entry name" value="Glyas_Fos-R_dOase_dom"/>
</dbReference>
<evidence type="ECO:0000313" key="3">
    <source>
        <dbReference type="EMBL" id="GAJ41298.1"/>
    </source>
</evidence>
<comment type="caution">
    <text evidence="3">The sequence shown here is derived from an EMBL/GenBank/DDBJ whole genome shotgun (WGS) entry which is preliminary data.</text>
</comment>
<dbReference type="PANTHER" id="PTHR21366:SF14">
    <property type="entry name" value="GLYOXALASE DOMAIN-CONTAINING PROTEIN 5"/>
    <property type="match status" value="1"/>
</dbReference>
<dbReference type="Proteomes" id="UP000023561">
    <property type="component" value="Unassembled WGS sequence"/>
</dbReference>
<name>A0A023DJ86_9BACL</name>
<evidence type="ECO:0000313" key="4">
    <source>
        <dbReference type="Proteomes" id="UP000023561"/>
    </source>
</evidence>
<sequence length="129" mass="14902">MKVQGFSHVTINVKDLARSLRFYVDVLGMKLVHRGRKDAYLEWGSTWICLQERSDMAKQRPQIGVDHVAFFIDEQDFAEAVEQLKANEVTIVREPTRRGRGLSVNFLDPDGTQLELHTSTLAERMKVWK</sequence>
<dbReference type="GO" id="GO:0046872">
    <property type="term" value="F:metal ion binding"/>
    <property type="evidence" value="ECO:0007669"/>
    <property type="project" value="UniProtKB-KW"/>
</dbReference>
<dbReference type="PANTHER" id="PTHR21366">
    <property type="entry name" value="GLYOXALASE FAMILY PROTEIN"/>
    <property type="match status" value="1"/>
</dbReference>
<dbReference type="Pfam" id="PF00903">
    <property type="entry name" value="Glyoxalase"/>
    <property type="match status" value="1"/>
</dbReference>
<dbReference type="InterPro" id="IPR037523">
    <property type="entry name" value="VOC_core"/>
</dbReference>
<keyword evidence="1" id="KW-0479">Metal-binding</keyword>
<dbReference type="AlphaFoldDB" id="A0A023DJ86"/>
<dbReference type="EMBL" id="BAWO01000063">
    <property type="protein sequence ID" value="GAJ41298.1"/>
    <property type="molecule type" value="Genomic_DNA"/>
</dbReference>
<dbReference type="PROSITE" id="PS00934">
    <property type="entry name" value="GLYOXALASE_I_1"/>
    <property type="match status" value="1"/>
</dbReference>
<dbReference type="GO" id="GO:0016740">
    <property type="term" value="F:transferase activity"/>
    <property type="evidence" value="ECO:0007669"/>
    <property type="project" value="UniProtKB-KW"/>
</dbReference>
<reference evidence="3 4" key="1">
    <citation type="submission" date="2014-04" db="EMBL/GenBank/DDBJ databases">
        <title>Whole genome shotgun sequence of Geobacillus caldoxylosilyticus NBRC 107762.</title>
        <authorList>
            <person name="Hosoyama A."/>
            <person name="Hosoyama Y."/>
            <person name="Katano-Makiyama Y."/>
            <person name="Tsuchikane K."/>
            <person name="Ohji S."/>
            <person name="Ichikawa N."/>
            <person name="Yamazoe A."/>
            <person name="Fujita N."/>
        </authorList>
    </citation>
    <scope>NUCLEOTIDE SEQUENCE [LARGE SCALE GENOMIC DNA]</scope>
    <source>
        <strain evidence="3 4">NBRC 107762</strain>
    </source>
</reference>
<dbReference type="InterPro" id="IPR029068">
    <property type="entry name" value="Glyas_Bleomycin-R_OHBP_Dase"/>
</dbReference>
<feature type="domain" description="VOC" evidence="2">
    <location>
        <begin position="5"/>
        <end position="119"/>
    </location>
</feature>
<keyword evidence="3" id="KW-0808">Transferase</keyword>
<organism evidence="3 4">
    <name type="scientific">Parageobacillus caldoxylosilyticus NBRC 107762</name>
    <dbReference type="NCBI Taxonomy" id="1220594"/>
    <lineage>
        <taxon>Bacteria</taxon>
        <taxon>Bacillati</taxon>
        <taxon>Bacillota</taxon>
        <taxon>Bacilli</taxon>
        <taxon>Bacillales</taxon>
        <taxon>Anoxybacillaceae</taxon>
        <taxon>Saccharococcus</taxon>
    </lineage>
</organism>
<dbReference type="SUPFAM" id="SSF54593">
    <property type="entry name" value="Glyoxalase/Bleomycin resistance protein/Dihydroxybiphenyl dioxygenase"/>
    <property type="match status" value="1"/>
</dbReference>
<keyword evidence="4" id="KW-1185">Reference proteome</keyword>
<dbReference type="RefSeq" id="WP_042411435.1">
    <property type="nucleotide sequence ID" value="NZ_BAWO01000063.1"/>
</dbReference>
<dbReference type="InterPro" id="IPR050383">
    <property type="entry name" value="GlyoxalaseI/FosfomycinResist"/>
</dbReference>
<dbReference type="InterPro" id="IPR018146">
    <property type="entry name" value="Glyoxalase_1_CS"/>
</dbReference>
<accession>A0A023DJ86</accession>
<dbReference type="GO" id="GO:0004462">
    <property type="term" value="F:lactoylglutathione lyase activity"/>
    <property type="evidence" value="ECO:0007669"/>
    <property type="project" value="InterPro"/>
</dbReference>
<dbReference type="Gene3D" id="3.10.180.10">
    <property type="entry name" value="2,3-Dihydroxybiphenyl 1,2-Dioxygenase, domain 1"/>
    <property type="match status" value="1"/>
</dbReference>
<gene>
    <name evidence="3" type="primary">fosB</name>
    <name evidence="3" type="ORF">GCA01S_063_00200</name>
</gene>
<evidence type="ECO:0000256" key="1">
    <source>
        <dbReference type="ARBA" id="ARBA00022723"/>
    </source>
</evidence>
<dbReference type="PROSITE" id="PS51819">
    <property type="entry name" value="VOC"/>
    <property type="match status" value="1"/>
</dbReference>